<proteinExistence type="predicted"/>
<keyword evidence="2" id="KW-0378">Hydrolase</keyword>
<comment type="caution">
    <text evidence="2">The sequence shown here is derived from an EMBL/GenBank/DDBJ whole genome shotgun (WGS) entry which is preliminary data.</text>
</comment>
<dbReference type="Proteomes" id="UP000032534">
    <property type="component" value="Unassembled WGS sequence"/>
</dbReference>
<dbReference type="EMBL" id="JTHP01000003">
    <property type="protein sequence ID" value="KJD47069.1"/>
    <property type="molecule type" value="Genomic_DNA"/>
</dbReference>
<dbReference type="PATRIC" id="fig|159743.3.peg.566"/>
<dbReference type="GO" id="GO:0016787">
    <property type="term" value="F:hydrolase activity"/>
    <property type="evidence" value="ECO:0007669"/>
    <property type="project" value="UniProtKB-KW"/>
</dbReference>
<evidence type="ECO:0000313" key="3">
    <source>
        <dbReference type="Proteomes" id="UP000032534"/>
    </source>
</evidence>
<keyword evidence="3" id="KW-1185">Reference proteome</keyword>
<evidence type="ECO:0000313" key="2">
    <source>
        <dbReference type="EMBL" id="KJD47069.1"/>
    </source>
</evidence>
<dbReference type="Pfam" id="PF00395">
    <property type="entry name" value="SLH"/>
    <property type="match status" value="1"/>
</dbReference>
<dbReference type="AlphaFoldDB" id="A0A0D7X7B7"/>
<feature type="domain" description="SLH" evidence="1">
    <location>
        <begin position="137"/>
        <end position="205"/>
    </location>
</feature>
<accession>A0A0D7X7B7</accession>
<dbReference type="OrthoDB" id="174569at2"/>
<sequence>MTQQSPNKSEDVIYKKRLFYDNGIRFVEVKAKLISEYKPPAPTLKSHVNETFSYSAGLVNRGTSHYTATLTLLFYSKKEYADWLSFIGSEHKYYDEKGTIYLGVVTGKPDIQTAEMETKYIIQVQMSLIRKQGDEYRCKSQFMDLDGHWASSYIEEMEQRGMVTIPADEGEVSPYFRPDEGCTRAEGITFLMRSYRYVDRILRGY</sequence>
<evidence type="ECO:0000259" key="1">
    <source>
        <dbReference type="PROSITE" id="PS51272"/>
    </source>
</evidence>
<name>A0A0D7X7B7_9BACL</name>
<protein>
    <submittedName>
        <fullName evidence="2">Glycoside hydrolase family 18</fullName>
    </submittedName>
</protein>
<reference evidence="2 3" key="1">
    <citation type="submission" date="2014-11" db="EMBL/GenBank/DDBJ databases">
        <title>Draft Genome Sequences of Paenibacillus polymyxa NRRL B-30509 and Paenibacillus terrae NRRL B-30644, Strains from a Poultry Environment that Produce Tridecaptin A and Paenicidins.</title>
        <authorList>
            <person name="van Belkum M.J."/>
            <person name="Lohans C.T."/>
            <person name="Vederas J.C."/>
        </authorList>
    </citation>
    <scope>NUCLEOTIDE SEQUENCE [LARGE SCALE GENOMIC DNA]</scope>
    <source>
        <strain evidence="2 3">NRRL B-30644</strain>
    </source>
</reference>
<dbReference type="PROSITE" id="PS51272">
    <property type="entry name" value="SLH"/>
    <property type="match status" value="1"/>
</dbReference>
<dbReference type="RefSeq" id="WP_044644658.1">
    <property type="nucleotide sequence ID" value="NZ_JTHP01000003.1"/>
</dbReference>
<gene>
    <name evidence="2" type="ORF">QD47_02640</name>
</gene>
<organism evidence="2 3">
    <name type="scientific">Paenibacillus terrae</name>
    <dbReference type="NCBI Taxonomy" id="159743"/>
    <lineage>
        <taxon>Bacteria</taxon>
        <taxon>Bacillati</taxon>
        <taxon>Bacillota</taxon>
        <taxon>Bacilli</taxon>
        <taxon>Bacillales</taxon>
        <taxon>Paenibacillaceae</taxon>
        <taxon>Paenibacillus</taxon>
    </lineage>
</organism>
<dbReference type="InterPro" id="IPR001119">
    <property type="entry name" value="SLH_dom"/>
</dbReference>